<protein>
    <submittedName>
        <fullName evidence="1">Uncharacterized protein</fullName>
    </submittedName>
</protein>
<dbReference type="Proteomes" id="UP000593562">
    <property type="component" value="Unassembled WGS sequence"/>
</dbReference>
<dbReference type="InterPro" id="IPR036758">
    <property type="entry name" value="At5g01610-like"/>
</dbReference>
<evidence type="ECO:0000313" key="2">
    <source>
        <dbReference type="Proteomes" id="UP000593562"/>
    </source>
</evidence>
<dbReference type="AlphaFoldDB" id="A0A7J7CXH6"/>
<dbReference type="PANTHER" id="PTHR31676">
    <property type="entry name" value="T31J12.3 PROTEIN-RELATED"/>
    <property type="match status" value="1"/>
</dbReference>
<keyword evidence="2" id="KW-1185">Reference proteome</keyword>
<reference evidence="1 2" key="1">
    <citation type="journal article" date="2020" name="Nat. Commun.">
        <title>Genome of Tripterygium wilfordii and identification of cytochrome P450 involved in triptolide biosynthesis.</title>
        <authorList>
            <person name="Tu L."/>
            <person name="Su P."/>
            <person name="Zhang Z."/>
            <person name="Gao L."/>
            <person name="Wang J."/>
            <person name="Hu T."/>
            <person name="Zhou J."/>
            <person name="Zhang Y."/>
            <person name="Zhao Y."/>
            <person name="Liu Y."/>
            <person name="Song Y."/>
            <person name="Tong Y."/>
            <person name="Lu Y."/>
            <person name="Yang J."/>
            <person name="Xu C."/>
            <person name="Jia M."/>
            <person name="Peters R.J."/>
            <person name="Huang L."/>
            <person name="Gao W."/>
        </authorList>
    </citation>
    <scope>NUCLEOTIDE SEQUENCE [LARGE SCALE GENOMIC DNA]</scope>
    <source>
        <strain evidence="2">cv. XIE 37</strain>
        <tissue evidence="1">Leaf</tissue>
    </source>
</reference>
<dbReference type="Gene3D" id="2.30.240.10">
    <property type="entry name" value="At5g01610-like"/>
    <property type="match status" value="1"/>
</dbReference>
<gene>
    <name evidence="1" type="ORF">HS088_TW13G01684</name>
</gene>
<dbReference type="EMBL" id="JAAARO010000013">
    <property type="protein sequence ID" value="KAF5738783.1"/>
    <property type="molecule type" value="Genomic_DNA"/>
</dbReference>
<comment type="caution">
    <text evidence="1">The sequence shown here is derived from an EMBL/GenBank/DDBJ whole genome shotgun (WGS) entry which is preliminary data.</text>
</comment>
<dbReference type="PANTHER" id="PTHR31676:SF73">
    <property type="entry name" value="SIMILARITY TO UNKNOWN PROTEIN"/>
    <property type="match status" value="1"/>
</dbReference>
<dbReference type="SUPFAM" id="SSF141562">
    <property type="entry name" value="At5g01610-like"/>
    <property type="match status" value="1"/>
</dbReference>
<sequence length="177" mass="20302">MSQATTFEDLKAKAEVYYGDEICREKFRHLLTEIGFPDGLVITLQEIEEYGHVRDTGFVWLKHKKKNKEEKKKNEFFKFDNIFIWHDTEVTAYFEPNKIKNLTGVKAKDFLIWITLSEIYVNGDHGAASPSSMITFRTPAGLSKSFPSSVFELGNTPLMVHKEIAEAKEGDSSKIEM</sequence>
<dbReference type="InParanoid" id="A0A7J7CXH6"/>
<organism evidence="1 2">
    <name type="scientific">Tripterygium wilfordii</name>
    <name type="common">Thunder God vine</name>
    <dbReference type="NCBI Taxonomy" id="458696"/>
    <lineage>
        <taxon>Eukaryota</taxon>
        <taxon>Viridiplantae</taxon>
        <taxon>Streptophyta</taxon>
        <taxon>Embryophyta</taxon>
        <taxon>Tracheophyta</taxon>
        <taxon>Spermatophyta</taxon>
        <taxon>Magnoliopsida</taxon>
        <taxon>eudicotyledons</taxon>
        <taxon>Gunneridae</taxon>
        <taxon>Pentapetalae</taxon>
        <taxon>rosids</taxon>
        <taxon>fabids</taxon>
        <taxon>Celastrales</taxon>
        <taxon>Celastraceae</taxon>
        <taxon>Tripterygium</taxon>
    </lineage>
</organism>
<evidence type="ECO:0000313" key="1">
    <source>
        <dbReference type="EMBL" id="KAF5738783.1"/>
    </source>
</evidence>
<dbReference type="InterPro" id="IPR007493">
    <property type="entry name" value="DUF538"/>
</dbReference>
<dbReference type="Pfam" id="PF04398">
    <property type="entry name" value="DUF538"/>
    <property type="match status" value="1"/>
</dbReference>
<dbReference type="OrthoDB" id="990242at2759"/>
<name>A0A7J7CXH6_TRIWF</name>
<accession>A0A7J7CXH6</accession>
<proteinExistence type="predicted"/>